<organism evidence="3 4">
    <name type="scientific">Pristionchus fissidentatus</name>
    <dbReference type="NCBI Taxonomy" id="1538716"/>
    <lineage>
        <taxon>Eukaryota</taxon>
        <taxon>Metazoa</taxon>
        <taxon>Ecdysozoa</taxon>
        <taxon>Nematoda</taxon>
        <taxon>Chromadorea</taxon>
        <taxon>Rhabditida</taxon>
        <taxon>Rhabditina</taxon>
        <taxon>Diplogasteromorpha</taxon>
        <taxon>Diplogasteroidea</taxon>
        <taxon>Neodiplogasteridae</taxon>
        <taxon>Pristionchus</taxon>
    </lineage>
</organism>
<feature type="domain" description="Reverse transcriptase" evidence="1">
    <location>
        <begin position="473"/>
        <end position="550"/>
    </location>
</feature>
<feature type="non-terminal residue" evidence="3">
    <location>
        <position position="1"/>
    </location>
</feature>
<dbReference type="InterPro" id="IPR036691">
    <property type="entry name" value="Endo/exonu/phosph_ase_sf"/>
</dbReference>
<sequence length="772" mass="87596">TITDNLRLFLESQSDEKKKDPLYLGLVACVEVLAHTREQCLSVTIEDVIEKEKRERSLVIECLPESDKLFASELQTPTVSCLYYNIRSIVNKLPAFRQLLSVEQPDIICITESWLNSRTPSSLLIGNLPYTVVRRDRTRSRGGGTLLIIRDHFHFSVVQSVNDDIECLSVDLLTSSSLFIRLCIVYRPPSYSNPQTESLTDSLSDLIATSPYPVVFIGDFNSDNITSPISPIDKTLDSFVSSSGLSHLIRSPTRNNRCIDWLLTSDISCISDPIVIPAFPSSDHSGISFSIDYHCLPTPQSLVRDYARANYEDLTTYLHSFDWYDLFCSSPNSNDMYNVFTSVVHNGIDQFVRYHCPKPKIASYPSHIQNLINHRNILFAKINIPSVRRTKDLYRHIRSLTKTKSIVPKELISSSGCAVTGISNITNLLATQFASYFTLDDGCIPTIPSLPLPPFLSNVSFLPTDVFKALSSVLGPILFTLYIADISHILSPFPDVRIQSYADDIKVYISYSPNSFASRTSQLQAALNAIHEWTVANQLSLSESKCTHLHIGRSPIPSYHINNVALSQKSENAPQRDLGLQVVPSLLRTASIDTRISKAQTALFIMLRAVSINCADILLKCFQTYVLPHLEFASPFWNPYVKKHCERLEKVQQQFTRILFYRCFPSPSYPIGLPSYPQRLSHLGLQALFERRVIFDLVFARRIMNGETILDRNKFFIFKPLRDRTNTFGVHIECTRSTPRFHCFPRRVAMLLNTLPHYIHRSPSMNVYKSRL</sequence>
<evidence type="ECO:0000313" key="4">
    <source>
        <dbReference type="Proteomes" id="UP001432322"/>
    </source>
</evidence>
<feature type="non-terminal residue" evidence="3">
    <location>
        <position position="772"/>
    </location>
</feature>
<protein>
    <recommendedName>
        <fullName evidence="5">Reverse transcriptase domain-containing protein</fullName>
    </recommendedName>
</protein>
<dbReference type="Pfam" id="PF03372">
    <property type="entry name" value="Exo_endo_phos"/>
    <property type="match status" value="1"/>
</dbReference>
<evidence type="ECO:0008006" key="5">
    <source>
        <dbReference type="Google" id="ProtNLM"/>
    </source>
</evidence>
<dbReference type="Pfam" id="PF00078">
    <property type="entry name" value="RVT_1"/>
    <property type="match status" value="1"/>
</dbReference>
<dbReference type="Proteomes" id="UP001432322">
    <property type="component" value="Unassembled WGS sequence"/>
</dbReference>
<dbReference type="SUPFAM" id="SSF56219">
    <property type="entry name" value="DNase I-like"/>
    <property type="match status" value="1"/>
</dbReference>
<name>A0AAV5VG10_9BILA</name>
<keyword evidence="4" id="KW-1185">Reference proteome</keyword>
<dbReference type="AlphaFoldDB" id="A0AAV5VG10"/>
<dbReference type="Gene3D" id="3.60.10.10">
    <property type="entry name" value="Endonuclease/exonuclease/phosphatase"/>
    <property type="match status" value="1"/>
</dbReference>
<evidence type="ECO:0000259" key="2">
    <source>
        <dbReference type="Pfam" id="PF03372"/>
    </source>
</evidence>
<comment type="caution">
    <text evidence="3">The sequence shown here is derived from an EMBL/GenBank/DDBJ whole genome shotgun (WGS) entry which is preliminary data.</text>
</comment>
<feature type="domain" description="Endonuclease/exonuclease/phosphatase" evidence="2">
    <location>
        <begin position="83"/>
        <end position="284"/>
    </location>
</feature>
<evidence type="ECO:0000313" key="3">
    <source>
        <dbReference type="EMBL" id="GMT18364.1"/>
    </source>
</evidence>
<proteinExistence type="predicted"/>
<dbReference type="InterPro" id="IPR000477">
    <property type="entry name" value="RT_dom"/>
</dbReference>
<reference evidence="3" key="1">
    <citation type="submission" date="2023-10" db="EMBL/GenBank/DDBJ databases">
        <title>Genome assembly of Pristionchus species.</title>
        <authorList>
            <person name="Yoshida K."/>
            <person name="Sommer R.J."/>
        </authorList>
    </citation>
    <scope>NUCLEOTIDE SEQUENCE</scope>
    <source>
        <strain evidence="3">RS5133</strain>
    </source>
</reference>
<dbReference type="PANTHER" id="PTHR47510:SF3">
    <property type="entry name" value="ENDO_EXONUCLEASE_PHOSPHATASE DOMAIN-CONTAINING PROTEIN"/>
    <property type="match status" value="1"/>
</dbReference>
<evidence type="ECO:0000259" key="1">
    <source>
        <dbReference type="Pfam" id="PF00078"/>
    </source>
</evidence>
<accession>A0AAV5VG10</accession>
<gene>
    <name evidence="3" type="ORF">PFISCL1PPCAC_9661</name>
</gene>
<dbReference type="InterPro" id="IPR005135">
    <property type="entry name" value="Endo/exonuclease/phosphatase"/>
</dbReference>
<dbReference type="GO" id="GO:0003824">
    <property type="term" value="F:catalytic activity"/>
    <property type="evidence" value="ECO:0007669"/>
    <property type="project" value="InterPro"/>
</dbReference>
<dbReference type="EMBL" id="BTSY01000003">
    <property type="protein sequence ID" value="GMT18364.1"/>
    <property type="molecule type" value="Genomic_DNA"/>
</dbReference>
<dbReference type="PANTHER" id="PTHR47510">
    <property type="entry name" value="REVERSE TRANSCRIPTASE DOMAIN-CONTAINING PROTEIN"/>
    <property type="match status" value="1"/>
</dbReference>
<dbReference type="PRINTS" id="PR01345">
    <property type="entry name" value="CERVTRCPTASE"/>
</dbReference>